<organism evidence="2 3">
    <name type="scientific">Vibrio cidicii</name>
    <dbReference type="NCBI Taxonomy" id="1763883"/>
    <lineage>
        <taxon>Bacteria</taxon>
        <taxon>Pseudomonadati</taxon>
        <taxon>Pseudomonadota</taxon>
        <taxon>Gammaproteobacteria</taxon>
        <taxon>Vibrionales</taxon>
        <taxon>Vibrionaceae</taxon>
        <taxon>Vibrio</taxon>
    </lineage>
</organism>
<name>A0ABR5VX73_9VIBR</name>
<dbReference type="SMART" id="SM00052">
    <property type="entry name" value="EAL"/>
    <property type="match status" value="1"/>
</dbReference>
<dbReference type="InterPro" id="IPR043128">
    <property type="entry name" value="Rev_trsase/Diguanyl_cyclase"/>
</dbReference>
<dbReference type="Gene3D" id="3.20.20.450">
    <property type="entry name" value="EAL domain"/>
    <property type="match status" value="1"/>
</dbReference>
<feature type="domain" description="EAL" evidence="1">
    <location>
        <begin position="293"/>
        <end position="488"/>
    </location>
</feature>
<evidence type="ECO:0000313" key="2">
    <source>
        <dbReference type="EMBL" id="KYN81580.1"/>
    </source>
</evidence>
<evidence type="ECO:0000259" key="1">
    <source>
        <dbReference type="PROSITE" id="PS50883"/>
    </source>
</evidence>
<dbReference type="CDD" id="cd00130">
    <property type="entry name" value="PAS"/>
    <property type="match status" value="1"/>
</dbReference>
<keyword evidence="3" id="KW-1185">Reference proteome</keyword>
<proteinExistence type="predicted"/>
<dbReference type="InterPro" id="IPR000014">
    <property type="entry name" value="PAS"/>
</dbReference>
<dbReference type="InterPro" id="IPR001633">
    <property type="entry name" value="EAL_dom"/>
</dbReference>
<protein>
    <recommendedName>
        <fullName evidence="1">EAL domain-containing protein</fullName>
    </recommendedName>
</protein>
<dbReference type="InterPro" id="IPR035965">
    <property type="entry name" value="PAS-like_dom_sf"/>
</dbReference>
<dbReference type="PANTHER" id="PTHR33121:SF79">
    <property type="entry name" value="CYCLIC DI-GMP PHOSPHODIESTERASE PDED-RELATED"/>
    <property type="match status" value="1"/>
</dbReference>
<dbReference type="Pfam" id="PF00563">
    <property type="entry name" value="EAL"/>
    <property type="match status" value="1"/>
</dbReference>
<evidence type="ECO:0000313" key="3">
    <source>
        <dbReference type="Proteomes" id="UP000075609"/>
    </source>
</evidence>
<dbReference type="PROSITE" id="PS50883">
    <property type="entry name" value="EAL"/>
    <property type="match status" value="1"/>
</dbReference>
<reference evidence="2 3" key="1">
    <citation type="submission" date="2015-12" db="EMBL/GenBank/DDBJ databases">
        <authorList>
            <person name="Tarr C.L."/>
            <person name="Gladney L.M."/>
        </authorList>
    </citation>
    <scope>NUCLEOTIDE SEQUENCE [LARGE SCALE GENOMIC DNA]</scope>
    <source>
        <strain evidence="2 3">1048-83</strain>
    </source>
</reference>
<dbReference type="InterPro" id="IPR029787">
    <property type="entry name" value="Nucleotide_cyclase"/>
</dbReference>
<accession>A0ABR5VX73</accession>
<dbReference type="NCBIfam" id="TIGR00229">
    <property type="entry name" value="sensory_box"/>
    <property type="match status" value="1"/>
</dbReference>
<dbReference type="SUPFAM" id="SSF55073">
    <property type="entry name" value="Nucleotide cyclase"/>
    <property type="match status" value="1"/>
</dbReference>
<dbReference type="SUPFAM" id="SSF141868">
    <property type="entry name" value="EAL domain-like"/>
    <property type="match status" value="1"/>
</dbReference>
<dbReference type="PANTHER" id="PTHR33121">
    <property type="entry name" value="CYCLIC DI-GMP PHOSPHODIESTERASE PDEF"/>
    <property type="match status" value="1"/>
</dbReference>
<dbReference type="Pfam" id="PF08447">
    <property type="entry name" value="PAS_3"/>
    <property type="match status" value="1"/>
</dbReference>
<dbReference type="InterPro" id="IPR013655">
    <property type="entry name" value="PAS_fold_3"/>
</dbReference>
<dbReference type="InterPro" id="IPR050706">
    <property type="entry name" value="Cyclic-di-GMP_PDE-like"/>
</dbReference>
<dbReference type="InterPro" id="IPR000160">
    <property type="entry name" value="GGDEF_dom"/>
</dbReference>
<dbReference type="SUPFAM" id="SSF55785">
    <property type="entry name" value="PYP-like sensor domain (PAS domain)"/>
    <property type="match status" value="1"/>
</dbReference>
<dbReference type="SMART" id="SM00267">
    <property type="entry name" value="GGDEF"/>
    <property type="match status" value="1"/>
</dbReference>
<dbReference type="InterPro" id="IPR035919">
    <property type="entry name" value="EAL_sf"/>
</dbReference>
<gene>
    <name evidence="2" type="ORF">ATY35_19885</name>
</gene>
<feature type="non-terminal residue" evidence="2">
    <location>
        <position position="488"/>
    </location>
</feature>
<dbReference type="Gene3D" id="3.30.70.270">
    <property type="match status" value="1"/>
</dbReference>
<dbReference type="Proteomes" id="UP000075609">
    <property type="component" value="Unassembled WGS sequence"/>
</dbReference>
<comment type="caution">
    <text evidence="2">The sequence shown here is derived from an EMBL/GenBank/DDBJ whole genome shotgun (WGS) entry which is preliminary data.</text>
</comment>
<dbReference type="RefSeq" id="WP_061900810.1">
    <property type="nucleotide sequence ID" value="NZ_LOBP01000189.1"/>
</dbReference>
<dbReference type="EMBL" id="LOBP01000189">
    <property type="protein sequence ID" value="KYN81580.1"/>
    <property type="molecule type" value="Genomic_DNA"/>
</dbReference>
<sequence>MDKQALPQALLSLFDTASEGLWFMSDDNVVQFYNHSFYQQFALSTDYSTLDDWLALVHPEDRERLTQEVDGHQKEQTSTRVKTRYRVKNTSGRYLWIEATGVRVEYQGGFAMVGSHKNVSEEVFLNQYLTHMANHDSETGLLNRHQFLQNAPKLNENGWILVCCLTQLQQFQRRVGYDATGQLSSTLVSTLDDVLNLRYGLYRISADVFVVTMEQVLDDEKACSLMSQIETVFQQGRVCNATLTSRLGLGALPVSDLDTTHPLEQIFNLSEYTRLVCSPVTYTAQSQRDIDRHFAIQDALEAAIDTHQIMIALQPIVEASTGDLISFEALARWEHPELGSISPAEFIPIAERLGHIHALGLLVLEYACQYLVMFDSTHNARPLVNVNVSAHQLLKASFVDDVSEIVARFGVSPSRIVLEVTESYLLDEDPTITTTLNELHTHDFKLSIDDFGAGMSAITSLFRLPLYQVKLDRALIHEAMRRDACLKL</sequence>
<dbReference type="Gene3D" id="3.30.450.20">
    <property type="entry name" value="PAS domain"/>
    <property type="match status" value="1"/>
</dbReference>
<dbReference type="CDD" id="cd01948">
    <property type="entry name" value="EAL"/>
    <property type="match status" value="1"/>
</dbReference>